<evidence type="ECO:0008006" key="3">
    <source>
        <dbReference type="Google" id="ProtNLM"/>
    </source>
</evidence>
<name>A0A8B8V021_SACPA</name>
<dbReference type="KEGG" id="spao:SPAR_O03120"/>
<keyword evidence="1" id="KW-0472">Membrane</keyword>
<organism evidence="2">
    <name type="scientific">Saccharomyces paradoxus</name>
    <name type="common">Yeast</name>
    <name type="synonym">Saccharomyces douglasii</name>
    <dbReference type="NCBI Taxonomy" id="27291"/>
    <lineage>
        <taxon>Eukaryota</taxon>
        <taxon>Fungi</taxon>
        <taxon>Dikarya</taxon>
        <taxon>Ascomycota</taxon>
        <taxon>Saccharomycotina</taxon>
        <taxon>Saccharomycetes</taxon>
        <taxon>Saccharomycetales</taxon>
        <taxon>Saccharomycetaceae</taxon>
        <taxon>Saccharomyces</taxon>
    </lineage>
</organism>
<reference evidence="2" key="3">
    <citation type="submission" date="2025-07" db="EMBL/GenBank/DDBJ databases">
        <authorList>
            <consortium name="NCBI Genome Project"/>
        </authorList>
    </citation>
    <scope>NUCLEOTIDE SEQUENCE</scope>
    <source>
        <strain evidence="2">CBS432</strain>
    </source>
</reference>
<gene>
    <name evidence="2" type="ORF">SPAR_O03120</name>
</gene>
<reference evidence="2" key="1">
    <citation type="journal article" date="2017" name="Nat. Genet.">
        <title>Contrasting evolutionary genome dynamics between domesticated and wild yeasts.</title>
        <authorList>
            <person name="Yue J.X."/>
            <person name="Li J."/>
            <person name="Aigrain L."/>
            <person name="Hallin J."/>
            <person name="Persson K."/>
            <person name="Oliver K."/>
            <person name="Bergstrom A."/>
            <person name="Coupland P."/>
            <person name="Warringer J."/>
            <person name="Lagomarsino M.C."/>
            <person name="Fischer G."/>
            <person name="Durbin R."/>
            <person name="Liti G."/>
        </authorList>
    </citation>
    <scope>NUCLEOTIDE SEQUENCE</scope>
    <source>
        <strain evidence="2">CBS432</strain>
    </source>
</reference>
<proteinExistence type="predicted"/>
<evidence type="ECO:0000313" key="2">
    <source>
        <dbReference type="RefSeq" id="XP_033769316.1"/>
    </source>
</evidence>
<feature type="transmembrane region" description="Helical" evidence="1">
    <location>
        <begin position="89"/>
        <end position="110"/>
    </location>
</feature>
<keyword evidence="1" id="KW-0812">Transmembrane</keyword>
<dbReference type="GeneID" id="54633741"/>
<dbReference type="VEuPathDB" id="FungiDB:SPAR_O03120"/>
<dbReference type="AlphaFoldDB" id="A0A8B8V021"/>
<reference evidence="2" key="2">
    <citation type="submission" date="2020-01" db="EMBL/GenBank/DDBJ databases">
        <title>Population-level Yeast Reference Genomes.</title>
        <authorList>
            <person name="Yue J.-X."/>
        </authorList>
    </citation>
    <scope>NUCLEOTIDE SEQUENCE</scope>
    <source>
        <strain evidence="2">CBS432</strain>
    </source>
</reference>
<evidence type="ECO:0000256" key="1">
    <source>
        <dbReference type="SAM" id="Phobius"/>
    </source>
</evidence>
<sequence>MTLFFKVFDISKINNSSTDEDPRDKILCNEHHPFEKGHFKATIRAFSDSIKLGLKGSSGPKGTVSIFENENTPHDLTAEDFKLQPVCMAFSWFVIGLVIVCLLLCITLVLTSQYQGENENYATEAIPSSNINDEEKQLSLLDMA</sequence>
<keyword evidence="1" id="KW-1133">Transmembrane helix</keyword>
<reference evidence="2" key="4">
    <citation type="submission" date="2025-08" db="UniProtKB">
        <authorList>
            <consortium name="RefSeq"/>
        </authorList>
    </citation>
    <scope>IDENTIFICATION</scope>
    <source>
        <strain evidence="2">CBS432</strain>
    </source>
</reference>
<protein>
    <recommendedName>
        <fullName evidence="3">YOR186W-like protein</fullName>
    </recommendedName>
</protein>
<dbReference type="OrthoDB" id="4040107at2759"/>
<dbReference type="RefSeq" id="XP_033769316.1">
    <property type="nucleotide sequence ID" value="XM_033913425.1"/>
</dbReference>
<accession>A0A8B8V021</accession>